<gene>
    <name evidence="2" type="ORF">GRX66_14575</name>
</gene>
<comment type="caution">
    <text evidence="2">The sequence shown here is derived from an EMBL/GenBank/DDBJ whole genome shotgun (WGS) entry which is preliminary data.</text>
</comment>
<proteinExistence type="predicted"/>
<dbReference type="OrthoDB" id="271937at2157"/>
<dbReference type="Proteomes" id="UP000471521">
    <property type="component" value="Unassembled WGS sequence"/>
</dbReference>
<keyword evidence="3" id="KW-1185">Reference proteome</keyword>
<accession>A0A6B0SQA6</accession>
<organism evidence="2 3">
    <name type="scientific">Halobacterium bonnevillei</name>
    <dbReference type="NCBI Taxonomy" id="2692200"/>
    <lineage>
        <taxon>Archaea</taxon>
        <taxon>Methanobacteriati</taxon>
        <taxon>Methanobacteriota</taxon>
        <taxon>Stenosarchaea group</taxon>
        <taxon>Halobacteria</taxon>
        <taxon>Halobacteriales</taxon>
        <taxon>Halobacteriaceae</taxon>
        <taxon>Halobacterium</taxon>
    </lineage>
</organism>
<feature type="compositionally biased region" description="Low complexity" evidence="1">
    <location>
        <begin position="333"/>
        <end position="342"/>
    </location>
</feature>
<feature type="region of interest" description="Disordered" evidence="1">
    <location>
        <begin position="242"/>
        <end position="342"/>
    </location>
</feature>
<sequence length="342" mass="33945">MRHQRHTLLVAALALAVIAVVPGGAVAAGSVSVTGDQAADGTVTVTVTENNTTVTNATVTVEALNNSSYVDEGDHTTDQNGTVELAAPEENVSVTVTTSVNDTTAETTLDLVAPTDDSSDLAVDVTQAEDGTGTVAVTNGSGAGVANATVTVEALNNSSYVDEGDHTTDENGTVGLSAPEENVTVEVVADANNETASTTTTLTVAANDSEGTLSFGERVSSFVDQLRTDGNMSGQQVATFVVSNNPGADNRPDHVDPGPPDDDDEDDERGNGDGADGNNGNGADGNDGNDADGNDGNGDGASGNASDDGDDDNGNGNNGNSNGSSNGNGNGNGNADAMSGLP</sequence>
<evidence type="ECO:0000313" key="2">
    <source>
        <dbReference type="EMBL" id="MXR21771.1"/>
    </source>
</evidence>
<feature type="compositionally biased region" description="Acidic residues" evidence="1">
    <location>
        <begin position="259"/>
        <end position="268"/>
    </location>
</feature>
<dbReference type="EMBL" id="WUUU01000150">
    <property type="protein sequence ID" value="MXR21771.1"/>
    <property type="molecule type" value="Genomic_DNA"/>
</dbReference>
<name>A0A6B0SQA6_9EURY</name>
<evidence type="ECO:0000256" key="1">
    <source>
        <dbReference type="SAM" id="MobiDB-lite"/>
    </source>
</evidence>
<feature type="compositionally biased region" description="Gly residues" evidence="1">
    <location>
        <begin position="272"/>
        <end position="285"/>
    </location>
</feature>
<dbReference type="AlphaFoldDB" id="A0A6B0SQA6"/>
<dbReference type="RefSeq" id="WP_159527212.1">
    <property type="nucleotide sequence ID" value="NZ_WUUU01000150.1"/>
</dbReference>
<feature type="compositionally biased region" description="Low complexity" evidence="1">
    <location>
        <begin position="314"/>
        <end position="325"/>
    </location>
</feature>
<protein>
    <submittedName>
        <fullName evidence="2">Uncharacterized protein</fullName>
    </submittedName>
</protein>
<evidence type="ECO:0000313" key="3">
    <source>
        <dbReference type="Proteomes" id="UP000471521"/>
    </source>
</evidence>
<reference evidence="2 3" key="1">
    <citation type="submission" date="2019-12" db="EMBL/GenBank/DDBJ databases">
        <title>Isolation and characterization of three novel carbon monoxide-oxidizing members of Halobacteria from salione crusts and soils.</title>
        <authorList>
            <person name="Myers M.R."/>
            <person name="King G.M."/>
        </authorList>
    </citation>
    <scope>NUCLEOTIDE SEQUENCE [LARGE SCALE GENOMIC DNA]</scope>
    <source>
        <strain evidence="2 3">PCN9</strain>
    </source>
</reference>